<dbReference type="AlphaFoldDB" id="A0A4R5KJW9"/>
<dbReference type="OrthoDB" id="9781630at2"/>
<dbReference type="SUPFAM" id="SSF46785">
    <property type="entry name" value="Winged helix' DNA-binding domain"/>
    <property type="match status" value="1"/>
</dbReference>
<dbReference type="CDD" id="cd07377">
    <property type="entry name" value="WHTH_GntR"/>
    <property type="match status" value="1"/>
</dbReference>
<dbReference type="SMART" id="SM00345">
    <property type="entry name" value="HTH_GNTR"/>
    <property type="match status" value="1"/>
</dbReference>
<proteinExistence type="predicted"/>
<dbReference type="EMBL" id="SMRT01000010">
    <property type="protein sequence ID" value="TDF95442.1"/>
    <property type="molecule type" value="Genomic_DNA"/>
</dbReference>
<comment type="caution">
    <text evidence="5">The sequence shown here is derived from an EMBL/GenBank/DDBJ whole genome shotgun (WGS) entry which is preliminary data.</text>
</comment>
<dbReference type="InterPro" id="IPR008920">
    <property type="entry name" value="TF_FadR/GntR_C"/>
</dbReference>
<dbReference type="PRINTS" id="PR00035">
    <property type="entry name" value="HTHGNTR"/>
</dbReference>
<evidence type="ECO:0000259" key="4">
    <source>
        <dbReference type="PROSITE" id="PS50949"/>
    </source>
</evidence>
<gene>
    <name evidence="5" type="ORF">E1757_20240</name>
</gene>
<dbReference type="GO" id="GO:0003700">
    <property type="term" value="F:DNA-binding transcription factor activity"/>
    <property type="evidence" value="ECO:0007669"/>
    <property type="project" value="InterPro"/>
</dbReference>
<keyword evidence="6" id="KW-1185">Reference proteome</keyword>
<dbReference type="RefSeq" id="WP_133231461.1">
    <property type="nucleotide sequence ID" value="NZ_SMRT01000010.1"/>
</dbReference>
<dbReference type="PRINTS" id="PR00033">
    <property type="entry name" value="HTHASNC"/>
</dbReference>
<keyword evidence="2" id="KW-0238">DNA-binding</keyword>
<dbReference type="SUPFAM" id="SSF48008">
    <property type="entry name" value="GntR ligand-binding domain-like"/>
    <property type="match status" value="1"/>
</dbReference>
<accession>A0A4R5KJW9</accession>
<dbReference type="PANTHER" id="PTHR43537:SF51">
    <property type="entry name" value="HTH-TYPE TRANSCRIPTIONAL REGULATOR LGOR-RELATED"/>
    <property type="match status" value="1"/>
</dbReference>
<evidence type="ECO:0000256" key="3">
    <source>
        <dbReference type="ARBA" id="ARBA00023163"/>
    </source>
</evidence>
<dbReference type="Gene3D" id="1.20.120.530">
    <property type="entry name" value="GntR ligand-binding domain-like"/>
    <property type="match status" value="1"/>
</dbReference>
<dbReference type="GO" id="GO:0043565">
    <property type="term" value="F:sequence-specific DNA binding"/>
    <property type="evidence" value="ECO:0007669"/>
    <property type="project" value="InterPro"/>
</dbReference>
<evidence type="ECO:0000313" key="5">
    <source>
        <dbReference type="EMBL" id="TDF95442.1"/>
    </source>
</evidence>
<name>A0A4R5KJW9_9BACL</name>
<dbReference type="InterPro" id="IPR000485">
    <property type="entry name" value="AsnC-type_HTH_dom"/>
</dbReference>
<sequence length="207" mass="23911">MAEKFIPAYRQSYEIIRDMILNGALPQGTKVVEEKLAAELGVSRTPIRESIRKLEQEGLIVNKKVVTPTEKDLRNTFQVRILLEGYSARCAATYLRDTELQALQECVRIGHTGSIDEIMSANERFHEIIVQASNNAAMIDIIDRMQSVIYLFRRTVVYYNRPFLIDEHERIYEAIQARDGQQAELLMQQHLQADLEFCLHLLSDSRK</sequence>
<evidence type="ECO:0000256" key="2">
    <source>
        <dbReference type="ARBA" id="ARBA00023125"/>
    </source>
</evidence>
<keyword evidence="1" id="KW-0805">Transcription regulation</keyword>
<dbReference type="PANTHER" id="PTHR43537">
    <property type="entry name" value="TRANSCRIPTIONAL REGULATOR, GNTR FAMILY"/>
    <property type="match status" value="1"/>
</dbReference>
<dbReference type="Pfam" id="PF07729">
    <property type="entry name" value="FCD"/>
    <property type="match status" value="1"/>
</dbReference>
<evidence type="ECO:0000313" key="6">
    <source>
        <dbReference type="Proteomes" id="UP000295636"/>
    </source>
</evidence>
<organism evidence="5 6">
    <name type="scientific">Paenibacillus piri</name>
    <dbReference type="NCBI Taxonomy" id="2547395"/>
    <lineage>
        <taxon>Bacteria</taxon>
        <taxon>Bacillati</taxon>
        <taxon>Bacillota</taxon>
        <taxon>Bacilli</taxon>
        <taxon>Bacillales</taxon>
        <taxon>Paenibacillaceae</taxon>
        <taxon>Paenibacillus</taxon>
    </lineage>
</organism>
<keyword evidence="3" id="KW-0804">Transcription</keyword>
<protein>
    <submittedName>
        <fullName evidence="5">GntR family transcriptional regulator</fullName>
    </submittedName>
</protein>
<dbReference type="InterPro" id="IPR036390">
    <property type="entry name" value="WH_DNA-bd_sf"/>
</dbReference>
<dbReference type="SMART" id="SM00895">
    <property type="entry name" value="FCD"/>
    <property type="match status" value="1"/>
</dbReference>
<reference evidence="5 6" key="1">
    <citation type="submission" date="2019-03" db="EMBL/GenBank/DDBJ databases">
        <title>This is whole genome sequence of Paenibacillus sp MS74 strain.</title>
        <authorList>
            <person name="Trinh H.N."/>
        </authorList>
    </citation>
    <scope>NUCLEOTIDE SEQUENCE [LARGE SCALE GENOMIC DNA]</scope>
    <source>
        <strain evidence="5 6">MS74</strain>
    </source>
</reference>
<dbReference type="Pfam" id="PF00392">
    <property type="entry name" value="GntR"/>
    <property type="match status" value="1"/>
</dbReference>
<dbReference type="Proteomes" id="UP000295636">
    <property type="component" value="Unassembled WGS sequence"/>
</dbReference>
<evidence type="ECO:0000256" key="1">
    <source>
        <dbReference type="ARBA" id="ARBA00023015"/>
    </source>
</evidence>
<feature type="domain" description="HTH gntR-type" evidence="4">
    <location>
        <begin position="6"/>
        <end position="73"/>
    </location>
</feature>
<dbReference type="PROSITE" id="PS50949">
    <property type="entry name" value="HTH_GNTR"/>
    <property type="match status" value="1"/>
</dbReference>
<dbReference type="Gene3D" id="1.10.10.10">
    <property type="entry name" value="Winged helix-like DNA-binding domain superfamily/Winged helix DNA-binding domain"/>
    <property type="match status" value="1"/>
</dbReference>
<dbReference type="InterPro" id="IPR036388">
    <property type="entry name" value="WH-like_DNA-bd_sf"/>
</dbReference>
<dbReference type="InterPro" id="IPR000524">
    <property type="entry name" value="Tscrpt_reg_HTH_GntR"/>
</dbReference>
<dbReference type="InterPro" id="IPR011711">
    <property type="entry name" value="GntR_C"/>
</dbReference>